<proteinExistence type="predicted"/>
<organism evidence="2 4">
    <name type="scientific">Modestobacter muralis</name>
    <dbReference type="NCBI Taxonomy" id="1608614"/>
    <lineage>
        <taxon>Bacteria</taxon>
        <taxon>Bacillati</taxon>
        <taxon>Actinomycetota</taxon>
        <taxon>Actinomycetes</taxon>
        <taxon>Geodermatophilales</taxon>
        <taxon>Geodermatophilaceae</taxon>
        <taxon>Modestobacter</taxon>
    </lineage>
</organism>
<reference evidence="2 4" key="1">
    <citation type="submission" date="2020-01" db="EMBL/GenBank/DDBJ databases">
        <title>the WGS Modestobacter muralis CPCC 204518.</title>
        <authorList>
            <person name="Jiang Z."/>
        </authorList>
    </citation>
    <scope>NUCLEOTIDE SEQUENCE [LARGE SCALE GENOMIC DNA]</scope>
    <source>
        <strain evidence="2 4">DSM 100205</strain>
    </source>
</reference>
<dbReference type="Proteomes" id="UP000471152">
    <property type="component" value="Unassembled WGS sequence"/>
</dbReference>
<dbReference type="EMBL" id="JAAGWH010000013">
    <property type="protein sequence ID" value="NEK93929.1"/>
    <property type="molecule type" value="Genomic_DNA"/>
</dbReference>
<keyword evidence="4" id="KW-1185">Reference proteome</keyword>
<evidence type="ECO:0000313" key="2">
    <source>
        <dbReference type="EMBL" id="NEK93929.1"/>
    </source>
</evidence>
<evidence type="ECO:0000313" key="4">
    <source>
        <dbReference type="Proteomes" id="UP000468828"/>
    </source>
</evidence>
<feature type="region of interest" description="Disordered" evidence="1">
    <location>
        <begin position="1"/>
        <end position="23"/>
    </location>
</feature>
<dbReference type="EMBL" id="JAAGWB010000013">
    <property type="protein sequence ID" value="NEN50696.1"/>
    <property type="molecule type" value="Genomic_DNA"/>
</dbReference>
<name>A0A6P0ETY9_9ACTN</name>
<sequence length="212" mass="22354">MHVMNSGDGPDDEWMRRHSAPENEAPVAVPVSAVLARTDTAAVMLSGVQVHTTGVSFTLGLRCRPEALDRFEDRSIGGLLWRHGRRGEQLLFGVELADGRRASNASGEGDPFGQLGGPEGLVLNSGGGGGGQLAADQTWWMSPLPPAGPLRLVVRCDLLGIPDTVTELDGAAIRAAADRVVTLWPWVSPADAEPAMPPPGPDVPPDSWFARA</sequence>
<comment type="caution">
    <text evidence="2">The sequence shown here is derived from an EMBL/GenBank/DDBJ whole genome shotgun (WGS) entry which is preliminary data.</text>
</comment>
<feature type="region of interest" description="Disordered" evidence="1">
    <location>
        <begin position="190"/>
        <end position="212"/>
    </location>
</feature>
<protein>
    <submittedName>
        <fullName evidence="2">Uncharacterized protein</fullName>
    </submittedName>
</protein>
<gene>
    <name evidence="3" type="ORF">G3R41_07030</name>
    <name evidence="2" type="ORF">GCU67_07030</name>
</gene>
<feature type="compositionally biased region" description="Pro residues" evidence="1">
    <location>
        <begin position="195"/>
        <end position="204"/>
    </location>
</feature>
<evidence type="ECO:0000313" key="5">
    <source>
        <dbReference type="Proteomes" id="UP000471152"/>
    </source>
</evidence>
<reference evidence="3 5" key="2">
    <citation type="submission" date="2020-02" db="EMBL/GenBank/DDBJ databases">
        <title>The WGS of Modestobacter muralis DSM 100205.</title>
        <authorList>
            <person name="Jiang Z."/>
        </authorList>
    </citation>
    <scope>NUCLEOTIDE SEQUENCE [LARGE SCALE GENOMIC DNA]</scope>
    <source>
        <strain evidence="3 5">DSM 100205</strain>
    </source>
</reference>
<accession>A0A6P0ETY9</accession>
<dbReference type="RefSeq" id="WP_163610311.1">
    <property type="nucleotide sequence ID" value="NZ_JAAGWB010000013.1"/>
</dbReference>
<evidence type="ECO:0000313" key="3">
    <source>
        <dbReference type="EMBL" id="NEN50696.1"/>
    </source>
</evidence>
<dbReference type="AlphaFoldDB" id="A0A6P0ETY9"/>
<dbReference type="Proteomes" id="UP000468828">
    <property type="component" value="Unassembled WGS sequence"/>
</dbReference>
<evidence type="ECO:0000256" key="1">
    <source>
        <dbReference type="SAM" id="MobiDB-lite"/>
    </source>
</evidence>